<evidence type="ECO:0000313" key="3">
    <source>
        <dbReference type="EMBL" id="MFC4497656.1"/>
    </source>
</evidence>
<keyword evidence="2" id="KW-0472">Membrane</keyword>
<keyword evidence="4" id="KW-1185">Reference proteome</keyword>
<dbReference type="Proteomes" id="UP001595997">
    <property type="component" value="Unassembled WGS sequence"/>
</dbReference>
<dbReference type="RefSeq" id="WP_386452528.1">
    <property type="nucleotide sequence ID" value="NZ_JBHSFH010000017.1"/>
</dbReference>
<keyword evidence="2" id="KW-0812">Transmembrane</keyword>
<evidence type="ECO:0000256" key="2">
    <source>
        <dbReference type="SAM" id="Phobius"/>
    </source>
</evidence>
<feature type="transmembrane region" description="Helical" evidence="2">
    <location>
        <begin position="64"/>
        <end position="83"/>
    </location>
</feature>
<evidence type="ECO:0008006" key="5">
    <source>
        <dbReference type="Google" id="ProtNLM"/>
    </source>
</evidence>
<sequence>MTDKDVEQTRGQAHPPKPWWAGTGPWGAAGLVVIGGLAALWAFFGYSSGADWLPFVPNDPAVGYYQAAKVAAIGLVILGSLLLHRRRTRAAATEETGEPEGD</sequence>
<organism evidence="3 4">
    <name type="scientific">Streptomyces ovatisporus</name>
    <dbReference type="NCBI Taxonomy" id="1128682"/>
    <lineage>
        <taxon>Bacteria</taxon>
        <taxon>Bacillati</taxon>
        <taxon>Actinomycetota</taxon>
        <taxon>Actinomycetes</taxon>
        <taxon>Kitasatosporales</taxon>
        <taxon>Streptomycetaceae</taxon>
        <taxon>Streptomyces</taxon>
    </lineage>
</organism>
<name>A0ABV9AF96_9ACTN</name>
<reference evidence="4" key="1">
    <citation type="journal article" date="2019" name="Int. J. Syst. Evol. Microbiol.">
        <title>The Global Catalogue of Microorganisms (GCM) 10K type strain sequencing project: providing services to taxonomists for standard genome sequencing and annotation.</title>
        <authorList>
            <consortium name="The Broad Institute Genomics Platform"/>
            <consortium name="The Broad Institute Genome Sequencing Center for Infectious Disease"/>
            <person name="Wu L."/>
            <person name="Ma J."/>
        </authorList>
    </citation>
    <scope>NUCLEOTIDE SEQUENCE [LARGE SCALE GENOMIC DNA]</scope>
    <source>
        <strain evidence="4">CGMCC 4.7357</strain>
    </source>
</reference>
<keyword evidence="2" id="KW-1133">Transmembrane helix</keyword>
<protein>
    <recommendedName>
        <fullName evidence="5">Integral membrane protein</fullName>
    </recommendedName>
</protein>
<gene>
    <name evidence="3" type="ORF">ACFPA8_26350</name>
</gene>
<accession>A0ABV9AF96</accession>
<evidence type="ECO:0000256" key="1">
    <source>
        <dbReference type="SAM" id="MobiDB-lite"/>
    </source>
</evidence>
<feature type="region of interest" description="Disordered" evidence="1">
    <location>
        <begin position="1"/>
        <end position="21"/>
    </location>
</feature>
<feature type="transmembrane region" description="Helical" evidence="2">
    <location>
        <begin position="20"/>
        <end position="44"/>
    </location>
</feature>
<evidence type="ECO:0000313" key="4">
    <source>
        <dbReference type="Proteomes" id="UP001595997"/>
    </source>
</evidence>
<comment type="caution">
    <text evidence="3">The sequence shown here is derived from an EMBL/GenBank/DDBJ whole genome shotgun (WGS) entry which is preliminary data.</text>
</comment>
<dbReference type="EMBL" id="JBHSFH010000017">
    <property type="protein sequence ID" value="MFC4497656.1"/>
    <property type="molecule type" value="Genomic_DNA"/>
</dbReference>
<proteinExistence type="predicted"/>